<evidence type="ECO:0000256" key="1">
    <source>
        <dbReference type="SAM" id="MobiDB-lite"/>
    </source>
</evidence>
<feature type="region of interest" description="Disordered" evidence="1">
    <location>
        <begin position="92"/>
        <end position="117"/>
    </location>
</feature>
<comment type="caution">
    <text evidence="2">The sequence shown here is derived from an EMBL/GenBank/DDBJ whole genome shotgun (WGS) entry which is preliminary data.</text>
</comment>
<dbReference type="SMART" id="SM01234">
    <property type="entry name" value="Haemolytic"/>
    <property type="match status" value="1"/>
</dbReference>
<dbReference type="Proteomes" id="UP000238937">
    <property type="component" value="Unassembled WGS sequence"/>
</dbReference>
<accession>A0A2T1GHQ7</accession>
<keyword evidence="3" id="KW-1185">Reference proteome</keyword>
<protein>
    <submittedName>
        <fullName evidence="2">Membrane protein insertion efficiency factor YidD</fullName>
    </submittedName>
</protein>
<organism evidence="2 3">
    <name type="scientific">Chamaesiphon polymorphus CCALA 037</name>
    <dbReference type="NCBI Taxonomy" id="2107692"/>
    <lineage>
        <taxon>Bacteria</taxon>
        <taxon>Bacillati</taxon>
        <taxon>Cyanobacteriota</taxon>
        <taxon>Cyanophyceae</taxon>
        <taxon>Gomontiellales</taxon>
        <taxon>Chamaesiphonaceae</taxon>
        <taxon>Chamaesiphon</taxon>
    </lineage>
</organism>
<name>A0A2T1GHQ7_9CYAN</name>
<evidence type="ECO:0000313" key="2">
    <source>
        <dbReference type="EMBL" id="PSB57257.1"/>
    </source>
</evidence>
<sequence>MPRASIDSFPPRIVDSLAIAAIAGYQRYLSPYKGFRCAHRVLHRGESCSQYVKRMVREEGLGIALAKSRVRFAECKEANRILQARRKFDRLSIESGENEEPENTDADRSPNPDPTKRKRQFISNSNSSCNGNNCNNCGDCCIDVPDCSGCDTPALDCNGCDSDCGDWSNCGDCGDCSGCGDCGSCSN</sequence>
<dbReference type="RefSeq" id="WP_106303084.1">
    <property type="nucleotide sequence ID" value="NZ_PVWO01000084.1"/>
</dbReference>
<dbReference type="Pfam" id="PF01809">
    <property type="entry name" value="YidD"/>
    <property type="match status" value="1"/>
</dbReference>
<gene>
    <name evidence="2" type="ORF">C7B77_09000</name>
</gene>
<reference evidence="2 3" key="1">
    <citation type="submission" date="2018-03" db="EMBL/GenBank/DDBJ databases">
        <title>The ancient ancestry and fast evolution of plastids.</title>
        <authorList>
            <person name="Moore K.R."/>
            <person name="Magnabosco C."/>
            <person name="Momper L."/>
            <person name="Gold D.A."/>
            <person name="Bosak T."/>
            <person name="Fournier G.P."/>
        </authorList>
    </citation>
    <scope>NUCLEOTIDE SEQUENCE [LARGE SCALE GENOMIC DNA]</scope>
    <source>
        <strain evidence="2 3">CCALA 037</strain>
    </source>
</reference>
<evidence type="ECO:0000313" key="3">
    <source>
        <dbReference type="Proteomes" id="UP000238937"/>
    </source>
</evidence>
<proteinExistence type="predicted"/>
<dbReference type="NCBIfam" id="TIGR00278">
    <property type="entry name" value="membrane protein insertion efficiency factor YidD"/>
    <property type="match status" value="1"/>
</dbReference>
<dbReference type="EMBL" id="PVWO01000084">
    <property type="protein sequence ID" value="PSB57257.1"/>
    <property type="molecule type" value="Genomic_DNA"/>
</dbReference>
<dbReference type="InterPro" id="IPR002696">
    <property type="entry name" value="Membr_insert_effic_factor_YidD"/>
</dbReference>
<dbReference type="AlphaFoldDB" id="A0A2T1GHQ7"/>
<dbReference type="OrthoDB" id="6629784at2"/>